<feature type="region of interest" description="Disordered" evidence="1">
    <location>
        <begin position="118"/>
        <end position="137"/>
    </location>
</feature>
<name>A0A9N9WEX2_9NEOP</name>
<feature type="domain" description="C2H2-type" evidence="2">
    <location>
        <begin position="59"/>
        <end position="80"/>
    </location>
</feature>
<reference evidence="3" key="1">
    <citation type="submission" date="2021-12" db="EMBL/GenBank/DDBJ databases">
        <authorList>
            <person name="King R."/>
        </authorList>
    </citation>
    <scope>NUCLEOTIDE SEQUENCE</scope>
</reference>
<organism evidence="3 4">
    <name type="scientific">Diatraea saccharalis</name>
    <name type="common">sugarcane borer</name>
    <dbReference type="NCBI Taxonomy" id="40085"/>
    <lineage>
        <taxon>Eukaryota</taxon>
        <taxon>Metazoa</taxon>
        <taxon>Ecdysozoa</taxon>
        <taxon>Arthropoda</taxon>
        <taxon>Hexapoda</taxon>
        <taxon>Insecta</taxon>
        <taxon>Pterygota</taxon>
        <taxon>Neoptera</taxon>
        <taxon>Endopterygota</taxon>
        <taxon>Lepidoptera</taxon>
        <taxon>Glossata</taxon>
        <taxon>Ditrysia</taxon>
        <taxon>Pyraloidea</taxon>
        <taxon>Crambidae</taxon>
        <taxon>Crambinae</taxon>
        <taxon>Diatraea</taxon>
    </lineage>
</organism>
<evidence type="ECO:0000259" key="2">
    <source>
        <dbReference type="PROSITE" id="PS00028"/>
    </source>
</evidence>
<evidence type="ECO:0000313" key="3">
    <source>
        <dbReference type="EMBL" id="CAG9790110.1"/>
    </source>
</evidence>
<dbReference type="PROSITE" id="PS00028">
    <property type="entry name" value="ZINC_FINGER_C2H2_1"/>
    <property type="match status" value="1"/>
</dbReference>
<keyword evidence="4" id="KW-1185">Reference proteome</keyword>
<dbReference type="Proteomes" id="UP001153714">
    <property type="component" value="Chromosome 20"/>
</dbReference>
<dbReference type="OrthoDB" id="5411773at2759"/>
<feature type="compositionally biased region" description="Low complexity" evidence="1">
    <location>
        <begin position="120"/>
        <end position="130"/>
    </location>
</feature>
<reference evidence="3" key="2">
    <citation type="submission" date="2022-10" db="EMBL/GenBank/DDBJ databases">
        <authorList>
            <consortium name="ENA_rothamsted_submissions"/>
            <consortium name="culmorum"/>
            <person name="King R."/>
        </authorList>
    </citation>
    <scope>NUCLEOTIDE SEQUENCE</scope>
</reference>
<sequence length="137" mass="15148">MLKRPDAVNLGFPVWDPVMGSDDVEAAHSVTFPSVVIVLRIITMRTAGDDVAELRKNECSACSTEFKQYQHLVCHLYWRHGTESLSCSKCPVRRWKYALHICNVLSYDDLAYGDEPAADAGSVASSSGSVPEQRDSI</sequence>
<evidence type="ECO:0000313" key="4">
    <source>
        <dbReference type="Proteomes" id="UP001153714"/>
    </source>
</evidence>
<dbReference type="EMBL" id="OU893351">
    <property type="protein sequence ID" value="CAG9790110.1"/>
    <property type="molecule type" value="Genomic_DNA"/>
</dbReference>
<protein>
    <recommendedName>
        <fullName evidence="2">C2H2-type domain-containing protein</fullName>
    </recommendedName>
</protein>
<dbReference type="InterPro" id="IPR013087">
    <property type="entry name" value="Znf_C2H2_type"/>
</dbReference>
<evidence type="ECO:0000256" key="1">
    <source>
        <dbReference type="SAM" id="MobiDB-lite"/>
    </source>
</evidence>
<dbReference type="AlphaFoldDB" id="A0A9N9WEX2"/>
<accession>A0A9N9WEX2</accession>
<proteinExistence type="predicted"/>
<gene>
    <name evidence="3" type="ORF">DIATSA_LOCUS7792</name>
</gene>